<name>A0ABR0RU46_9EURO</name>
<dbReference type="Proteomes" id="UP001334248">
    <property type="component" value="Unassembled WGS sequence"/>
</dbReference>
<gene>
    <name evidence="1" type="ORF">PMZ80_004592</name>
</gene>
<proteinExistence type="predicted"/>
<reference evidence="1 2" key="1">
    <citation type="journal article" date="2023" name="Res Sq">
        <title>Genomic and morphological characterization of Knufia obscura isolated from the Mars 2020 spacecraft assembly facility.</title>
        <authorList>
            <person name="Chander A.M."/>
            <person name="Teixeira M.M."/>
            <person name="Singh N.K."/>
            <person name="Williams M.P."/>
            <person name="Parker C.W."/>
            <person name="Leo P."/>
            <person name="Stajich J.E."/>
            <person name="Torok T."/>
            <person name="Tighe S."/>
            <person name="Mason C.E."/>
            <person name="Venkateswaran K."/>
        </authorList>
    </citation>
    <scope>NUCLEOTIDE SEQUENCE [LARGE SCALE GENOMIC DNA]</scope>
    <source>
        <strain evidence="1 2">CCFEE 5817</strain>
    </source>
</reference>
<dbReference type="RefSeq" id="XP_064731674.1">
    <property type="nucleotide sequence ID" value="XM_064873016.1"/>
</dbReference>
<dbReference type="GeneID" id="89998041"/>
<sequence>MPGNVYPSIEVREHGQVLAGDQHNHIENHGQLFVVDAGSIDTQRLIQQLAFTTAECAGLRSVLPNANDGNNTNSRATSLRTELDELESLLESLRFHLEDDDFKTGEGWQGPISKLASTINGYCEALQLLRVSVSANTDSDLSSVDSETKRLQLRDLRLQLSIAISMVTYCAFQSSHNASKEQIQALDTRLRMVLEEVENEKAARLEVAQPLTATFLRSVESNRSLLLRRHLAQSFDDDRDTIRAASMQVSTVLANTDAESAVIQHQDSRTDDKHTYPSEQDEDRRWVLISCMEDVSPDPVERFRCELRVKLADTVFKIKIVLLQKYGPMIGREWTAGSHMYHPELLRLFCGFAAMDDSRPARVYLDNKAYVARIICYPATRFLEPETQCICYEPPVPIHVTRDLMRRQSLRKGKNDLQSPVIVHSLGTDISHIDKHLHPILPEVLALVTIGMIYSDQRGKHTAILAYFSAKDLLREHVPLPLSVSSHVYQIYNTLDGEIERLRRLQCWLPVYVHATRPHSSTSINFQTGEELRVLDLLEDSRSVKVMRRSDEHHLLEAAYDMSNGWVPW</sequence>
<keyword evidence="2" id="KW-1185">Reference proteome</keyword>
<protein>
    <submittedName>
        <fullName evidence="1">Uncharacterized protein</fullName>
    </submittedName>
</protein>
<accession>A0ABR0RU46</accession>
<evidence type="ECO:0000313" key="2">
    <source>
        <dbReference type="Proteomes" id="UP001334248"/>
    </source>
</evidence>
<organism evidence="1 2">
    <name type="scientific">Knufia obscura</name>
    <dbReference type="NCBI Taxonomy" id="1635080"/>
    <lineage>
        <taxon>Eukaryota</taxon>
        <taxon>Fungi</taxon>
        <taxon>Dikarya</taxon>
        <taxon>Ascomycota</taxon>
        <taxon>Pezizomycotina</taxon>
        <taxon>Eurotiomycetes</taxon>
        <taxon>Chaetothyriomycetidae</taxon>
        <taxon>Chaetothyriales</taxon>
        <taxon>Trichomeriaceae</taxon>
        <taxon>Knufia</taxon>
    </lineage>
</organism>
<comment type="caution">
    <text evidence="1">The sequence shown here is derived from an EMBL/GenBank/DDBJ whole genome shotgun (WGS) entry which is preliminary data.</text>
</comment>
<dbReference type="EMBL" id="JAVHJV010000004">
    <property type="protein sequence ID" value="KAK5943584.1"/>
    <property type="molecule type" value="Genomic_DNA"/>
</dbReference>
<evidence type="ECO:0000313" key="1">
    <source>
        <dbReference type="EMBL" id="KAK5943584.1"/>
    </source>
</evidence>